<sequence>MLAPRQMLICTLIAVFFWAIATASVHVSPDALAGWQGDVGFVVSIPICMACIALVRRCAALTAAQLPSATLIVLGIAMLCDATALRWAPTLYATDEHICRLAGAWLLWGYGVSAMWALWCARRTVPLATSP</sequence>
<evidence type="ECO:0000313" key="3">
    <source>
        <dbReference type="Proteomes" id="UP000585665"/>
    </source>
</evidence>
<evidence type="ECO:0000313" key="2">
    <source>
        <dbReference type="EMBL" id="NVN40050.1"/>
    </source>
</evidence>
<keyword evidence="1" id="KW-1133">Transmembrane helix</keyword>
<evidence type="ECO:0000256" key="1">
    <source>
        <dbReference type="SAM" id="Phobius"/>
    </source>
</evidence>
<organism evidence="2 3">
    <name type="scientific">Ameyamaea chiangmaiensis</name>
    <dbReference type="NCBI Taxonomy" id="442969"/>
    <lineage>
        <taxon>Bacteria</taxon>
        <taxon>Pseudomonadati</taxon>
        <taxon>Pseudomonadota</taxon>
        <taxon>Alphaproteobacteria</taxon>
        <taxon>Acetobacterales</taxon>
        <taxon>Acetobacteraceae</taxon>
        <taxon>Ameyamaea</taxon>
    </lineage>
</organism>
<feature type="transmembrane region" description="Helical" evidence="1">
    <location>
        <begin position="39"/>
        <end position="59"/>
    </location>
</feature>
<keyword evidence="1" id="KW-0812">Transmembrane</keyword>
<feature type="transmembrane region" description="Helical" evidence="1">
    <location>
        <begin position="71"/>
        <end position="89"/>
    </location>
</feature>
<proteinExistence type="predicted"/>
<keyword evidence="1" id="KW-0472">Membrane</keyword>
<comment type="caution">
    <text evidence="2">The sequence shown here is derived from an EMBL/GenBank/DDBJ whole genome shotgun (WGS) entry which is preliminary data.</text>
</comment>
<protein>
    <submittedName>
        <fullName evidence="2">Uncharacterized protein</fullName>
    </submittedName>
</protein>
<dbReference type="EMBL" id="JABXXR010000025">
    <property type="protein sequence ID" value="NVN40050.1"/>
    <property type="molecule type" value="Genomic_DNA"/>
</dbReference>
<accession>A0A850PBZ9</accession>
<reference evidence="2 3" key="1">
    <citation type="submission" date="2020-06" db="EMBL/GenBank/DDBJ databases">
        <title>Description of novel acetic acid bacteria.</title>
        <authorList>
            <person name="Sombolestani A."/>
        </authorList>
    </citation>
    <scope>NUCLEOTIDE SEQUENCE [LARGE SCALE GENOMIC DNA]</scope>
    <source>
        <strain evidence="2 3">LMG 27010</strain>
    </source>
</reference>
<dbReference type="Proteomes" id="UP000585665">
    <property type="component" value="Unassembled WGS sequence"/>
</dbReference>
<feature type="transmembrane region" description="Helical" evidence="1">
    <location>
        <begin position="101"/>
        <end position="121"/>
    </location>
</feature>
<name>A0A850PBZ9_9PROT</name>
<dbReference type="RefSeq" id="WP_176613026.1">
    <property type="nucleotide sequence ID" value="NZ_JABXXR010000025.1"/>
</dbReference>
<gene>
    <name evidence="2" type="ORF">HUK82_05660</name>
</gene>
<dbReference type="AlphaFoldDB" id="A0A850PBZ9"/>
<keyword evidence="3" id="KW-1185">Reference proteome</keyword>